<sequence length="347" mass="36462">MAKNAVVRRNVVPLKRPRSAAYSGNEVIGRSLMIELVCVTERAAVAAARLRGRGDEMAADKAAVDAMRQELNRLPIHGTVVIGEGERDEAPMLYIGEVVGDLSGPRVDIALDPLEGATLCAKAQPNAIAAVAIAQPGTLLNAPDVYMDKIAVGPGYPDGVVHIDSSPADNILRLARAKGVRVDEITACILDRPRHARLIEAVRATGAAIRLISDGDLAGVIDAADPAETGVDLYIGVGGAPEGVLAAAALKCMGGQMQGRLILDDPTSRRRASEMGIKDFTRIYDVADMAQGDVLFAATGVTSGGLLAGVRFGANVVFTETIVMRSSTGARRRIRAEHRLVGETCLD</sequence>
<dbReference type="GO" id="GO:0042132">
    <property type="term" value="F:fructose 1,6-bisphosphate 1-phosphatase activity"/>
    <property type="evidence" value="ECO:0007669"/>
    <property type="project" value="UniProtKB-EC"/>
</dbReference>
<dbReference type="GO" id="GO:0030388">
    <property type="term" value="P:fructose 1,6-bisphosphate metabolic process"/>
    <property type="evidence" value="ECO:0007669"/>
    <property type="project" value="TreeGrafter"/>
</dbReference>
<evidence type="ECO:0000256" key="5">
    <source>
        <dbReference type="ARBA" id="ARBA00023211"/>
    </source>
</evidence>
<comment type="similarity">
    <text evidence="2 7">Belongs to the FBPase class 2 family.</text>
</comment>
<comment type="caution">
    <text evidence="9">The sequence shown here is derived from an EMBL/GenBank/DDBJ whole genome shotgun (WGS) entry which is preliminary data.</text>
</comment>
<evidence type="ECO:0000256" key="3">
    <source>
        <dbReference type="ARBA" id="ARBA00022723"/>
    </source>
</evidence>
<reference evidence="9" key="2">
    <citation type="submission" date="2023-01" db="EMBL/GenBank/DDBJ databases">
        <authorList>
            <person name="Sun Q."/>
            <person name="Evtushenko L."/>
        </authorList>
    </citation>
    <scope>NUCLEOTIDE SEQUENCE</scope>
    <source>
        <strain evidence="9">VKM B-2347</strain>
    </source>
</reference>
<reference evidence="9" key="1">
    <citation type="journal article" date="2014" name="Int. J. Syst. Evol. Microbiol.">
        <title>Complete genome sequence of Corynebacterium casei LMG S-19264T (=DSM 44701T), isolated from a smear-ripened cheese.</title>
        <authorList>
            <consortium name="US DOE Joint Genome Institute (JGI-PGF)"/>
            <person name="Walter F."/>
            <person name="Albersmeier A."/>
            <person name="Kalinowski J."/>
            <person name="Ruckert C."/>
        </authorList>
    </citation>
    <scope>NUCLEOTIDE SEQUENCE</scope>
    <source>
        <strain evidence="9">VKM B-2347</strain>
    </source>
</reference>
<dbReference type="GO" id="GO:0006094">
    <property type="term" value="P:gluconeogenesis"/>
    <property type="evidence" value="ECO:0007669"/>
    <property type="project" value="InterPro"/>
</dbReference>
<evidence type="ECO:0000256" key="4">
    <source>
        <dbReference type="ARBA" id="ARBA00022801"/>
    </source>
</evidence>
<dbReference type="InterPro" id="IPR004464">
    <property type="entry name" value="FBPase_class-2/SBPase"/>
</dbReference>
<dbReference type="Pfam" id="PF03320">
    <property type="entry name" value="FBPase_glpX"/>
    <property type="match status" value="1"/>
</dbReference>
<dbReference type="PANTHER" id="PTHR30447:SF0">
    <property type="entry name" value="FRUCTOSE-1,6-BISPHOSPHATASE 1 CLASS 2-RELATED"/>
    <property type="match status" value="1"/>
</dbReference>
<dbReference type="Proteomes" id="UP001143372">
    <property type="component" value="Unassembled WGS sequence"/>
</dbReference>
<evidence type="ECO:0000256" key="8">
    <source>
        <dbReference type="PIRSR" id="PIRSR004532-1"/>
    </source>
</evidence>
<evidence type="ECO:0000313" key="9">
    <source>
        <dbReference type="EMBL" id="GLK68293.1"/>
    </source>
</evidence>
<dbReference type="GO" id="GO:0005829">
    <property type="term" value="C:cytosol"/>
    <property type="evidence" value="ECO:0007669"/>
    <property type="project" value="TreeGrafter"/>
</dbReference>
<dbReference type="SUPFAM" id="SSF56655">
    <property type="entry name" value="Carbohydrate phosphatase"/>
    <property type="match status" value="1"/>
</dbReference>
<gene>
    <name evidence="9" type="ORF">GCM10008179_19310</name>
</gene>
<proteinExistence type="inferred from homology"/>
<dbReference type="GO" id="GO:0046872">
    <property type="term" value="F:metal ion binding"/>
    <property type="evidence" value="ECO:0007669"/>
    <property type="project" value="UniProtKB-KW"/>
</dbReference>
<evidence type="ECO:0000256" key="2">
    <source>
        <dbReference type="ARBA" id="ARBA00008989"/>
    </source>
</evidence>
<evidence type="ECO:0000256" key="7">
    <source>
        <dbReference type="PIRNR" id="PIRNR004532"/>
    </source>
</evidence>
<keyword evidence="4" id="KW-0378">Hydrolase</keyword>
<dbReference type="PIRSF" id="PIRSF004532">
    <property type="entry name" value="GlpX"/>
    <property type="match status" value="1"/>
</dbReference>
<name>A0A9W6MVS1_9HYPH</name>
<accession>A0A9W6MVS1</accession>
<dbReference type="PANTHER" id="PTHR30447">
    <property type="entry name" value="FRUCTOSE-1,6-BISPHOSPHATASE CLASS 2"/>
    <property type="match status" value="1"/>
</dbReference>
<dbReference type="CDD" id="cd01516">
    <property type="entry name" value="FBPase_glpX"/>
    <property type="match status" value="1"/>
</dbReference>
<organism evidence="9 10">
    <name type="scientific">Hansschlegelia plantiphila</name>
    <dbReference type="NCBI Taxonomy" id="374655"/>
    <lineage>
        <taxon>Bacteria</taxon>
        <taxon>Pseudomonadati</taxon>
        <taxon>Pseudomonadota</taxon>
        <taxon>Alphaproteobacteria</taxon>
        <taxon>Hyphomicrobiales</taxon>
        <taxon>Methylopilaceae</taxon>
        <taxon>Hansschlegelia</taxon>
    </lineage>
</organism>
<keyword evidence="3 8" id="KW-0479">Metal-binding</keyword>
<dbReference type="AlphaFoldDB" id="A0A9W6MVS1"/>
<feature type="binding site" evidence="8">
    <location>
        <position position="60"/>
    </location>
    <ligand>
        <name>Mn(2+)</name>
        <dbReference type="ChEBI" id="CHEBI:29035"/>
        <label>1</label>
    </ligand>
</feature>
<keyword evidence="5 8" id="KW-0464">Manganese</keyword>
<dbReference type="Gene3D" id="3.30.540.10">
    <property type="entry name" value="Fructose-1,6-Bisphosphatase, subunit A, domain 1"/>
    <property type="match status" value="1"/>
</dbReference>
<evidence type="ECO:0000256" key="1">
    <source>
        <dbReference type="ARBA" id="ARBA00001273"/>
    </source>
</evidence>
<protein>
    <recommendedName>
        <fullName evidence="7">Fructose-1,6-bisphosphatase</fullName>
    </recommendedName>
</protein>
<keyword evidence="6 7" id="KW-0119">Carbohydrate metabolism</keyword>
<evidence type="ECO:0000313" key="10">
    <source>
        <dbReference type="Proteomes" id="UP001143372"/>
    </source>
</evidence>
<feature type="binding site" evidence="8">
    <location>
        <position position="115"/>
    </location>
    <ligand>
        <name>Mn(2+)</name>
        <dbReference type="ChEBI" id="CHEBI:29035"/>
        <label>2</label>
    </ligand>
</feature>
<feature type="binding site" evidence="8">
    <location>
        <position position="112"/>
    </location>
    <ligand>
        <name>Mn(2+)</name>
        <dbReference type="ChEBI" id="CHEBI:29035"/>
        <label>2</label>
    </ligand>
</feature>
<dbReference type="GO" id="GO:0006071">
    <property type="term" value="P:glycerol metabolic process"/>
    <property type="evidence" value="ECO:0007669"/>
    <property type="project" value="InterPro"/>
</dbReference>
<feature type="binding site" evidence="8">
    <location>
        <position position="84"/>
    </location>
    <ligand>
        <name>Mn(2+)</name>
        <dbReference type="ChEBI" id="CHEBI:29035"/>
        <label>1</label>
    </ligand>
</feature>
<keyword evidence="10" id="KW-1185">Reference proteome</keyword>
<dbReference type="NCBIfam" id="TIGR00330">
    <property type="entry name" value="glpX"/>
    <property type="match status" value="1"/>
</dbReference>
<comment type="cofactor">
    <cofactor evidence="8">
        <name>Mn(2+)</name>
        <dbReference type="ChEBI" id="CHEBI:29035"/>
    </cofactor>
</comment>
<comment type="catalytic activity">
    <reaction evidence="1">
        <text>beta-D-fructose 1,6-bisphosphate + H2O = beta-D-fructose 6-phosphate + phosphate</text>
        <dbReference type="Rhea" id="RHEA:11064"/>
        <dbReference type="ChEBI" id="CHEBI:15377"/>
        <dbReference type="ChEBI" id="CHEBI:32966"/>
        <dbReference type="ChEBI" id="CHEBI:43474"/>
        <dbReference type="ChEBI" id="CHEBI:57634"/>
        <dbReference type="EC" id="3.1.3.11"/>
    </reaction>
</comment>
<dbReference type="EMBL" id="BSFI01000007">
    <property type="protein sequence ID" value="GLK68293.1"/>
    <property type="molecule type" value="Genomic_DNA"/>
</dbReference>
<dbReference type="Gene3D" id="3.40.190.90">
    <property type="match status" value="1"/>
</dbReference>
<evidence type="ECO:0000256" key="6">
    <source>
        <dbReference type="ARBA" id="ARBA00023277"/>
    </source>
</evidence>
<feature type="binding site" evidence="8">
    <location>
        <position position="242"/>
    </location>
    <ligand>
        <name>Mn(2+)</name>
        <dbReference type="ChEBI" id="CHEBI:29035"/>
        <label>2</label>
    </ligand>
</feature>